<dbReference type="Gene3D" id="3.60.21.10">
    <property type="match status" value="1"/>
</dbReference>
<reference evidence="3 4" key="1">
    <citation type="submission" date="2020-08" db="EMBL/GenBank/DDBJ databases">
        <title>Genomic Encyclopedia of Type Strains, Phase IV (KMG-IV): sequencing the most valuable type-strain genomes for metagenomic binning, comparative biology and taxonomic classification.</title>
        <authorList>
            <person name="Goeker M."/>
        </authorList>
    </citation>
    <scope>NUCLEOTIDE SEQUENCE [LARGE SCALE GENOMIC DNA]</scope>
    <source>
        <strain evidence="3 4">YC6886</strain>
    </source>
</reference>
<proteinExistence type="predicted"/>
<protein>
    <recommendedName>
        <fullName evidence="5">TIGR00282 family metallophosphoesterase</fullName>
    </recommendedName>
</protein>
<feature type="binding site" evidence="2">
    <location>
        <position position="182"/>
    </location>
    <ligand>
        <name>Fe cation</name>
        <dbReference type="ChEBI" id="CHEBI:24875"/>
        <label>1</label>
    </ligand>
</feature>
<dbReference type="NCBIfam" id="TIGR00282">
    <property type="entry name" value="TIGR00282 family metallophosphoesterase"/>
    <property type="match status" value="1"/>
</dbReference>
<evidence type="ECO:0000313" key="3">
    <source>
        <dbReference type="EMBL" id="MBB5351853.1"/>
    </source>
</evidence>
<feature type="binding site" evidence="2">
    <location>
        <position position="43"/>
    </location>
    <ligand>
        <name>Fe cation</name>
        <dbReference type="ChEBI" id="CHEBI:24875"/>
        <label>1</label>
    </ligand>
</feature>
<dbReference type="CDD" id="cd07382">
    <property type="entry name" value="MPP_DR1281"/>
    <property type="match status" value="1"/>
</dbReference>
<dbReference type="PANTHER" id="PTHR36303:SF1">
    <property type="entry name" value="2',3'-CYCLIC-NUCLEOTIDE 2'-PHOSPHODIESTERASE"/>
    <property type="match status" value="1"/>
</dbReference>
<evidence type="ECO:0000256" key="2">
    <source>
        <dbReference type="PIRSR" id="PIRSR004789-51"/>
    </source>
</evidence>
<dbReference type="GO" id="GO:0046872">
    <property type="term" value="F:metal ion binding"/>
    <property type="evidence" value="ECO:0007669"/>
    <property type="project" value="UniProtKB-KW"/>
</dbReference>
<dbReference type="Proteomes" id="UP000557717">
    <property type="component" value="Unassembled WGS sequence"/>
</dbReference>
<dbReference type="RefSeq" id="WP_184018393.1">
    <property type="nucleotide sequence ID" value="NZ_JACHFD010000009.1"/>
</dbReference>
<feature type="binding site" evidence="2">
    <location>
        <position position="180"/>
    </location>
    <ligand>
        <name>Fe cation</name>
        <dbReference type="ChEBI" id="CHEBI:24875"/>
        <label>2</label>
    </ligand>
</feature>
<keyword evidence="4" id="KW-1185">Reference proteome</keyword>
<feature type="binding site" evidence="2">
    <location>
        <position position="42"/>
    </location>
    <ligand>
        <name>Fe cation</name>
        <dbReference type="ChEBI" id="CHEBI:24875"/>
        <label>2</label>
    </ligand>
</feature>
<evidence type="ECO:0008006" key="5">
    <source>
        <dbReference type="Google" id="ProtNLM"/>
    </source>
</evidence>
<gene>
    <name evidence="3" type="ORF">HNR46_002092</name>
</gene>
<keyword evidence="2" id="KW-0479">Metal-binding</keyword>
<dbReference type="InterPro" id="IPR029052">
    <property type="entry name" value="Metallo-depent_PP-like"/>
</dbReference>
<dbReference type="SUPFAM" id="SSF56300">
    <property type="entry name" value="Metallo-dependent phosphatases"/>
    <property type="match status" value="1"/>
</dbReference>
<dbReference type="Pfam" id="PF13277">
    <property type="entry name" value="YmdB"/>
    <property type="match status" value="1"/>
</dbReference>
<feature type="active site" description="Proton donor" evidence="1">
    <location>
        <position position="71"/>
    </location>
</feature>
<evidence type="ECO:0000313" key="4">
    <source>
        <dbReference type="Proteomes" id="UP000557717"/>
    </source>
</evidence>
<organism evidence="3 4">
    <name type="scientific">Haloferula luteola</name>
    <dbReference type="NCBI Taxonomy" id="595692"/>
    <lineage>
        <taxon>Bacteria</taxon>
        <taxon>Pseudomonadati</taxon>
        <taxon>Verrucomicrobiota</taxon>
        <taxon>Verrucomicrobiia</taxon>
        <taxon>Verrucomicrobiales</taxon>
        <taxon>Verrucomicrobiaceae</taxon>
        <taxon>Haloferula</taxon>
    </lineage>
</organism>
<dbReference type="GO" id="GO:0004113">
    <property type="term" value="F:2',3'-cyclic-nucleotide 3'-phosphodiesterase activity"/>
    <property type="evidence" value="ECO:0007669"/>
    <property type="project" value="TreeGrafter"/>
</dbReference>
<feature type="binding site" evidence="2">
    <location>
        <position position="42"/>
    </location>
    <ligand>
        <name>Fe cation</name>
        <dbReference type="ChEBI" id="CHEBI:24875"/>
        <label>1</label>
    </ligand>
</feature>
<comment type="caution">
    <text evidence="3">The sequence shown here is derived from an EMBL/GenBank/DDBJ whole genome shotgun (WGS) entry which is preliminary data.</text>
</comment>
<feature type="binding site" evidence="2">
    <location>
        <position position="11"/>
    </location>
    <ligand>
        <name>Fe cation</name>
        <dbReference type="ChEBI" id="CHEBI:24875"/>
        <label>1</label>
    </ligand>
</feature>
<dbReference type="PANTHER" id="PTHR36303">
    <property type="entry name" value="2',3'-CYCLIC-NUCLEOTIDE 2'-PHOSPHODIESTERASE"/>
    <property type="match status" value="1"/>
</dbReference>
<accession>A0A840V2Z9</accession>
<sequence length="266" mass="28735">MNFLRILFLGDVVGEPGRKAVLHHLPELKKELGVGFAIVNGENAAGGRGITPRLSIELLRAGAAVVTTGDHVWDQKEIVDYFPTEPRLLRPINYPPETPGAGSVVLESPQGPVAVLQGQGRSFMQPALENPFLLLEAEIDRLRQDGVKMIFVDFHAETTSEKIAMGRALDGKASVVVGTHTHVQTADERIFPGGTGYLTDAGMCGPEDSVLGRSIESVVWRFKASMPTRFPIADGPVRLCGVIADVDPGSGRCVAIERFQRTVTEE</sequence>
<feature type="binding site" evidence="2">
    <location>
        <position position="155"/>
    </location>
    <ligand>
        <name>Fe cation</name>
        <dbReference type="ChEBI" id="CHEBI:24875"/>
        <label>2</label>
    </ligand>
</feature>
<dbReference type="AlphaFoldDB" id="A0A840V2Z9"/>
<dbReference type="PIRSF" id="PIRSF004789">
    <property type="entry name" value="DR1281"/>
    <property type="match status" value="1"/>
</dbReference>
<name>A0A840V2Z9_9BACT</name>
<feature type="binding site" evidence="2">
    <location>
        <position position="70"/>
    </location>
    <ligand>
        <name>Fe cation</name>
        <dbReference type="ChEBI" id="CHEBI:24875"/>
        <label>2</label>
    </ligand>
</feature>
<dbReference type="EMBL" id="JACHFD010000009">
    <property type="protein sequence ID" value="MBB5351853.1"/>
    <property type="molecule type" value="Genomic_DNA"/>
</dbReference>
<evidence type="ECO:0000256" key="1">
    <source>
        <dbReference type="PIRSR" id="PIRSR004789-50"/>
    </source>
</evidence>
<dbReference type="InterPro" id="IPR005235">
    <property type="entry name" value="YmdB-like"/>
</dbReference>